<keyword evidence="1" id="KW-0472">Membrane</keyword>
<feature type="transmembrane region" description="Helical" evidence="1">
    <location>
        <begin position="181"/>
        <end position="204"/>
    </location>
</feature>
<evidence type="ECO:0000313" key="2">
    <source>
        <dbReference type="EMBL" id="ESA01377.1"/>
    </source>
</evidence>
<dbReference type="Gene3D" id="3.80.10.10">
    <property type="entry name" value="Ribonuclease Inhibitor"/>
    <property type="match status" value="1"/>
</dbReference>
<dbReference type="HOGENOM" id="CLU_563990_0_0_1"/>
<dbReference type="SUPFAM" id="SSF52047">
    <property type="entry name" value="RNI-like"/>
    <property type="match status" value="1"/>
</dbReference>
<dbReference type="InterPro" id="IPR032675">
    <property type="entry name" value="LRR_dom_sf"/>
</dbReference>
<name>U9T209_RHIID</name>
<dbReference type="Pfam" id="PF13855">
    <property type="entry name" value="LRR_8"/>
    <property type="match status" value="1"/>
</dbReference>
<reference evidence="2" key="1">
    <citation type="submission" date="2013-07" db="EMBL/GenBank/DDBJ databases">
        <title>The genome of an arbuscular mycorrhizal fungus provides insights into the evolution of the oldest plant symbiosis.</title>
        <authorList>
            <consortium name="DOE Joint Genome Institute"/>
            <person name="Tisserant E."/>
            <person name="Malbreil M."/>
            <person name="Kuo A."/>
            <person name="Kohler A."/>
            <person name="Symeonidi A."/>
            <person name="Balestrini R."/>
            <person name="Charron P."/>
            <person name="Duensing N."/>
            <person name="Frei-dit-Frey N."/>
            <person name="Gianinazzi-Pearson V."/>
            <person name="Gilbert B."/>
            <person name="Handa Y."/>
            <person name="Hijri M."/>
            <person name="Kaul R."/>
            <person name="Kawaguchi M."/>
            <person name="Krajinski F."/>
            <person name="Lammers P."/>
            <person name="Lapierre D."/>
            <person name="Masclaux F.G."/>
            <person name="Murat C."/>
            <person name="Morin E."/>
            <person name="Ndikumana S."/>
            <person name="Pagni M."/>
            <person name="Petitpierre D."/>
            <person name="Requena N."/>
            <person name="Rosikiewicz P."/>
            <person name="Riley R."/>
            <person name="Saito K."/>
            <person name="San Clemente H."/>
            <person name="Shapiro H."/>
            <person name="van Tuinen D."/>
            <person name="Becard G."/>
            <person name="Bonfante P."/>
            <person name="Paszkowski U."/>
            <person name="Shachar-Hill Y."/>
            <person name="Young J.P."/>
            <person name="Sanders I.R."/>
            <person name="Henrissat B."/>
            <person name="Rensing S.A."/>
            <person name="Grigoriev I.V."/>
            <person name="Corradi N."/>
            <person name="Roux C."/>
            <person name="Martin F."/>
        </authorList>
    </citation>
    <scope>NUCLEOTIDE SEQUENCE</scope>
    <source>
        <strain evidence="2">DAOM 197198</strain>
    </source>
</reference>
<dbReference type="InterPro" id="IPR001611">
    <property type="entry name" value="Leu-rich_rpt"/>
</dbReference>
<accession>U9T209</accession>
<evidence type="ECO:0008006" key="3">
    <source>
        <dbReference type="Google" id="ProtNLM"/>
    </source>
</evidence>
<evidence type="ECO:0000256" key="1">
    <source>
        <dbReference type="SAM" id="Phobius"/>
    </source>
</evidence>
<dbReference type="AlphaFoldDB" id="U9T209"/>
<organism evidence="2">
    <name type="scientific">Rhizophagus irregularis (strain DAOM 181602 / DAOM 197198 / MUCL 43194)</name>
    <name type="common">Arbuscular mycorrhizal fungus</name>
    <name type="synonym">Glomus intraradices</name>
    <dbReference type="NCBI Taxonomy" id="747089"/>
    <lineage>
        <taxon>Eukaryota</taxon>
        <taxon>Fungi</taxon>
        <taxon>Fungi incertae sedis</taxon>
        <taxon>Mucoromycota</taxon>
        <taxon>Glomeromycotina</taxon>
        <taxon>Glomeromycetes</taxon>
        <taxon>Glomerales</taxon>
        <taxon>Glomeraceae</taxon>
        <taxon>Rhizophagus</taxon>
    </lineage>
</organism>
<gene>
    <name evidence="2" type="ORF">GLOINDRAFT_328140</name>
</gene>
<dbReference type="VEuPathDB" id="FungiDB:RhiirFUN_003986"/>
<keyword evidence="1" id="KW-1133">Transmembrane helix</keyword>
<proteinExistence type="predicted"/>
<protein>
    <recommendedName>
        <fullName evidence="3">RNI-like protein</fullName>
    </recommendedName>
</protein>
<keyword evidence="1" id="KW-0812">Transmembrane</keyword>
<dbReference type="EMBL" id="KI296503">
    <property type="protein sequence ID" value="ESA01377.1"/>
    <property type="molecule type" value="Genomic_DNA"/>
</dbReference>
<sequence length="484" mass="56249">MKNYWKKCLCHLKQNDLLPKESYPSIIQATSKHVFGFIDGNVWKIDLEKMMTNEEYDNDFKTNEEMSKMYDHLHILLLDSYMDTVRELFQEAITNYNSKYELNSSQNSIEWRITSARISQQEYVGIQKELLKISTLFGFIYLSFEVRQFIYNPIKWIRDIGKIYGDTSSFSNWTYEENPTLMILMILFAFFMAIYILNVFITLFSEATVDHEDSFLITRAESIILSIDLSNVILKNKISIDVSRADKQTSPRDHILIYRILYPRATDSLLEVIGNTQSCFSYESQLTFRLVGLKIVLSQLYKWFERIICKLRFRKNVGVLDLSYCNGVLMEDSELVDWIEMDGNSTSLSISSTSKLPLISNATDVGILHIEAMKRFTRNLHILSLSKTRIKNESLRIIGNSAFSHIRSLKYLKVGYNCVTDKGVKELEGLSKLTFLNLDYTKVSLSCKQILSCIYEKRRIDVHSIIHHKTRILAKVHIDASLEA</sequence>